<feature type="region of interest" description="Disordered" evidence="1">
    <location>
        <begin position="1387"/>
        <end position="1419"/>
    </location>
</feature>
<sequence length="1436" mass="159789">MAAAATSCEDLSWTAALPWGDPFQDPCPSAHQHQMKVTAAAGPIAARFKVCKVCIASMSWIGLQDHDILPDAATGECDSVGILHLLEPFFEPDATKPGFKLGSPLFRNPHPIFDSEKCLCALYGGIPDTLNFINWALLTTGATHGTGHNEPGNFANRIINTTVILTLVSNTAFISLAEFASGLLSIWAPHLFQFYIGYMGSFYHKNPNLQRPFVNSIWWCAITALSMFDYTKGSHLILWDCKLILEFPPGYTILILSAAIFHSSTWIAKHETRPNVPKMPPVPSHTPAARCLACARYREKKKEELAEKSCIKMKEYLAVLLPCYAAHINPRYRQRIKDDPVHAQEYQEHKKAGNDAYQQKNRKFLAYKKREKRLENTTKKLGHDKAREKACEREQRREQGRDYELEWTILQAKHQDEIQMKVADAMWSPGSSRGSHYQREDGLYSFQGAKCVEELSGTGGTPQKRPKNLAEHCLSNPVTKSWLLSLLPISLTALPVLLATCINNPAPPRPPKVFYPITSPAAGSKHGLAPSVHQKAGLVVALSNSRPGTTASPPGMLAVMPAAATRGPGTLYTTEDPRVAAHVAAGRSPEDAIAPASQSFVEGEAASGSSSTRSVAVQRHIIEQLSEVLAALAVDPSEMAGGNQKHCAAPMNKRVKVSVAVRDVNGRTSLKLQVLETQAWTEIQQRTQMEIEEQEQASTWKTMNNIHDIPDEEGDEWQDDDGDFTYRDPWGGEMQDMAQALPNNLHGKARRKRQDTCYWSDVVQRRVLGFRAQMKEMVDAFMAFSAAQGEHGMVQEPVSPSDNMVENEFRAMVVDVFGVYRHIYRLLPGWAGLDPLLIMEVQAGCILDNAEKRVKTALGRDAPDWCLKNGCPACTYKLKREDKLIFTMLLLMDGNDSLKRILRKDKGFNEDGVAHRGDSQRADPRTADAGGDYLMFRERVDRWTREQPAEEVGIPISDEPENSSGCEERWKNLTEELTAKMWGIFDKTGIFVALCWHGFVLLVADTVRSGELAKYPLTIVNALLDTFGADLGIGYDIGCGHSTTIRHSPLGPKAARLNLKMLVGAFHGHAHNKKCQLDYLATYVLELGPEDLEGAERLFSRLNGLSRSAIEILDTEESLKYAMEQAGVTEDILKSRIQEEKAYLNTLLNEPQEELDQMEEKFEEAFGEGSTANGNTRRHAHENYNKAVKAVQATERRLSIEVRWTSEDKEWIDTGELVVNRRYRQAVDSLEALVVKRLLELTKVNQSGLDFDILWDPIGNATIRAWADPATCQLLDSYHKLKQAKEEIQEFLLAKEAEILPEDPTLAFFIEKYRQQHGRYDEIHMKCFYAIRQKLGSCFTADLMPGERADPTSASPFPETDVIPTVSRELHPASTASVSGAMDVDMDLASDDEGSENGWLNGNGSSDNDEGKDARGEELGAVMEGVALLALDKQGE</sequence>
<dbReference type="InterPro" id="IPR040521">
    <property type="entry name" value="KDZ"/>
</dbReference>
<proteinExistence type="predicted"/>
<protein>
    <submittedName>
        <fullName evidence="2">Uncharacterized protein</fullName>
    </submittedName>
</protein>
<dbReference type="Pfam" id="PF18758">
    <property type="entry name" value="KDZ"/>
    <property type="match status" value="1"/>
</dbReference>
<dbReference type="PANTHER" id="PTHR33096">
    <property type="entry name" value="CXC2 DOMAIN-CONTAINING PROTEIN"/>
    <property type="match status" value="1"/>
</dbReference>
<comment type="caution">
    <text evidence="2">The sequence shown here is derived from an EMBL/GenBank/DDBJ whole genome shotgun (WGS) entry which is preliminary data.</text>
</comment>
<evidence type="ECO:0000256" key="1">
    <source>
        <dbReference type="SAM" id="MobiDB-lite"/>
    </source>
</evidence>
<accession>A0AAD6Z4Y6</accession>
<name>A0AAD6Z4Y6_9AGAR</name>
<evidence type="ECO:0000313" key="3">
    <source>
        <dbReference type="Proteomes" id="UP001218218"/>
    </source>
</evidence>
<keyword evidence="3" id="KW-1185">Reference proteome</keyword>
<gene>
    <name evidence="2" type="ORF">DFH08DRAFT_823998</name>
</gene>
<organism evidence="2 3">
    <name type="scientific">Mycena albidolilacea</name>
    <dbReference type="NCBI Taxonomy" id="1033008"/>
    <lineage>
        <taxon>Eukaryota</taxon>
        <taxon>Fungi</taxon>
        <taxon>Dikarya</taxon>
        <taxon>Basidiomycota</taxon>
        <taxon>Agaricomycotina</taxon>
        <taxon>Agaricomycetes</taxon>
        <taxon>Agaricomycetidae</taxon>
        <taxon>Agaricales</taxon>
        <taxon>Marasmiineae</taxon>
        <taxon>Mycenaceae</taxon>
        <taxon>Mycena</taxon>
    </lineage>
</organism>
<dbReference type="PANTHER" id="PTHR33096:SF1">
    <property type="entry name" value="CXC1-LIKE CYSTEINE CLUSTER ASSOCIATED WITH KDZ TRANSPOSASES DOMAIN-CONTAINING PROTEIN"/>
    <property type="match status" value="1"/>
</dbReference>
<feature type="compositionally biased region" description="Basic and acidic residues" evidence="1">
    <location>
        <begin position="1409"/>
        <end position="1418"/>
    </location>
</feature>
<dbReference type="Proteomes" id="UP001218218">
    <property type="component" value="Unassembled WGS sequence"/>
</dbReference>
<reference evidence="2" key="1">
    <citation type="submission" date="2023-03" db="EMBL/GenBank/DDBJ databases">
        <title>Massive genome expansion in bonnet fungi (Mycena s.s.) driven by repeated elements and novel gene families across ecological guilds.</title>
        <authorList>
            <consortium name="Lawrence Berkeley National Laboratory"/>
            <person name="Harder C.B."/>
            <person name="Miyauchi S."/>
            <person name="Viragh M."/>
            <person name="Kuo A."/>
            <person name="Thoen E."/>
            <person name="Andreopoulos B."/>
            <person name="Lu D."/>
            <person name="Skrede I."/>
            <person name="Drula E."/>
            <person name="Henrissat B."/>
            <person name="Morin E."/>
            <person name="Kohler A."/>
            <person name="Barry K."/>
            <person name="LaButti K."/>
            <person name="Morin E."/>
            <person name="Salamov A."/>
            <person name="Lipzen A."/>
            <person name="Mereny Z."/>
            <person name="Hegedus B."/>
            <person name="Baldrian P."/>
            <person name="Stursova M."/>
            <person name="Weitz H."/>
            <person name="Taylor A."/>
            <person name="Grigoriev I.V."/>
            <person name="Nagy L.G."/>
            <person name="Martin F."/>
            <person name="Kauserud H."/>
        </authorList>
    </citation>
    <scope>NUCLEOTIDE SEQUENCE</scope>
    <source>
        <strain evidence="2">CBHHK002</strain>
    </source>
</reference>
<dbReference type="EMBL" id="JARIHO010000086">
    <property type="protein sequence ID" value="KAJ7307915.1"/>
    <property type="molecule type" value="Genomic_DNA"/>
</dbReference>
<evidence type="ECO:0000313" key="2">
    <source>
        <dbReference type="EMBL" id="KAJ7307915.1"/>
    </source>
</evidence>